<dbReference type="PANTHER" id="PTHR30035">
    <property type="entry name" value="LIPOPROTEIN VACJ-RELATED"/>
    <property type="match status" value="1"/>
</dbReference>
<evidence type="ECO:0000313" key="4">
    <source>
        <dbReference type="EMBL" id="MTD12273.1"/>
    </source>
</evidence>
<dbReference type="InterPro" id="IPR007428">
    <property type="entry name" value="MlaA"/>
</dbReference>
<proteinExistence type="inferred from homology"/>
<sequence length="292" mass="32270">MQDKKIIWLALCSIGLFSGLSHASDSNINTASETQAINKDELSPTSSSIKDLKNIKAKNFKVDANAAQPDEVKDPLQPLNRKVFAFNDVIDRTIVRPIAVQYQTKIPSEVRGSHQQFRSNLGEPWNAVNQTIQGRPLRALKTLGRFTFNTITTLGLADPARRIGLDNENENFGTTLGYYGVSSGPYVVLPIFGPSTIRDGFGLAVDAFGRPQNYLDKNSAYWADQTLRAVDARSQLLDLESVLQGDKYSAIRDIYLQRKNFIIAEKKGLDAGGVSFIDDVPEDDLDDSSNNQ</sequence>
<keyword evidence="4" id="KW-0449">Lipoprotein</keyword>
<gene>
    <name evidence="4" type="ORF">GIX10_12885</name>
</gene>
<dbReference type="PRINTS" id="PR01805">
    <property type="entry name" value="VACJLIPOPROT"/>
</dbReference>
<feature type="signal peptide" evidence="3">
    <location>
        <begin position="1"/>
        <end position="23"/>
    </location>
</feature>
<protein>
    <submittedName>
        <fullName evidence="4">VacJ family lipoprotein</fullName>
    </submittedName>
</protein>
<reference evidence="4 5" key="1">
    <citation type="submission" date="2019-11" db="EMBL/GenBank/DDBJ databases">
        <authorList>
            <person name="An D."/>
        </authorList>
    </citation>
    <scope>NUCLEOTIDE SEQUENCE [LARGE SCALE GENOMIC DNA]</scope>
    <source>
        <strain evidence="4 5">YIM 103518</strain>
    </source>
</reference>
<organism evidence="4 5">
    <name type="scientific">Acinetobacter faecalis</name>
    <dbReference type="NCBI Taxonomy" id="2665161"/>
    <lineage>
        <taxon>Bacteria</taxon>
        <taxon>Pseudomonadati</taxon>
        <taxon>Pseudomonadota</taxon>
        <taxon>Gammaproteobacteria</taxon>
        <taxon>Moraxellales</taxon>
        <taxon>Moraxellaceae</taxon>
        <taxon>Acinetobacter</taxon>
    </lineage>
</organism>
<dbReference type="Pfam" id="PF04333">
    <property type="entry name" value="MlaA"/>
    <property type="match status" value="1"/>
</dbReference>
<evidence type="ECO:0000256" key="3">
    <source>
        <dbReference type="SAM" id="SignalP"/>
    </source>
</evidence>
<dbReference type="EMBL" id="WLYL01000070">
    <property type="protein sequence ID" value="MTD12273.1"/>
    <property type="molecule type" value="Genomic_DNA"/>
</dbReference>
<comment type="caution">
    <text evidence="4">The sequence shown here is derived from an EMBL/GenBank/DDBJ whole genome shotgun (WGS) entry which is preliminary data.</text>
</comment>
<dbReference type="Proteomes" id="UP000473854">
    <property type="component" value="Unassembled WGS sequence"/>
</dbReference>
<evidence type="ECO:0000256" key="1">
    <source>
        <dbReference type="ARBA" id="ARBA00010634"/>
    </source>
</evidence>
<dbReference type="GO" id="GO:0120010">
    <property type="term" value="P:intermembrane phospholipid transfer"/>
    <property type="evidence" value="ECO:0007669"/>
    <property type="project" value="TreeGrafter"/>
</dbReference>
<comment type="similarity">
    <text evidence="1">Belongs to the MlaA family.</text>
</comment>
<accession>A0A6L6GHI6</accession>
<name>A0A6L6GHI6_9GAMM</name>
<evidence type="ECO:0000313" key="5">
    <source>
        <dbReference type="Proteomes" id="UP000473854"/>
    </source>
</evidence>
<evidence type="ECO:0000256" key="2">
    <source>
        <dbReference type="ARBA" id="ARBA00022729"/>
    </source>
</evidence>
<dbReference type="AlphaFoldDB" id="A0A6L6GHI6"/>
<dbReference type="RefSeq" id="WP_154773796.1">
    <property type="nucleotide sequence ID" value="NZ_WLYL01000070.1"/>
</dbReference>
<dbReference type="GO" id="GO:0016020">
    <property type="term" value="C:membrane"/>
    <property type="evidence" value="ECO:0007669"/>
    <property type="project" value="InterPro"/>
</dbReference>
<keyword evidence="2 3" id="KW-0732">Signal</keyword>
<dbReference type="PANTHER" id="PTHR30035:SF3">
    <property type="entry name" value="INTERMEMBRANE PHOSPHOLIPID TRANSPORT SYSTEM LIPOPROTEIN MLAA"/>
    <property type="match status" value="1"/>
</dbReference>
<feature type="chain" id="PRO_5026647673" evidence="3">
    <location>
        <begin position="24"/>
        <end position="292"/>
    </location>
</feature>